<gene>
    <name evidence="3" type="ORF">Prum_035430</name>
</gene>
<evidence type="ECO:0000313" key="3">
    <source>
        <dbReference type="EMBL" id="GFJ89901.1"/>
    </source>
</evidence>
<feature type="region of interest" description="Disordered" evidence="1">
    <location>
        <begin position="167"/>
        <end position="236"/>
    </location>
</feature>
<feature type="compositionally biased region" description="Low complexity" evidence="1">
    <location>
        <begin position="205"/>
        <end position="220"/>
    </location>
</feature>
<evidence type="ECO:0000313" key="4">
    <source>
        <dbReference type="Proteomes" id="UP000482960"/>
    </source>
</evidence>
<organism evidence="3 4">
    <name type="scientific">Phytohabitans rumicis</name>
    <dbReference type="NCBI Taxonomy" id="1076125"/>
    <lineage>
        <taxon>Bacteria</taxon>
        <taxon>Bacillati</taxon>
        <taxon>Actinomycetota</taxon>
        <taxon>Actinomycetes</taxon>
        <taxon>Micromonosporales</taxon>
        <taxon>Micromonosporaceae</taxon>
    </lineage>
</organism>
<feature type="compositionally biased region" description="Acidic residues" evidence="1">
    <location>
        <begin position="195"/>
        <end position="204"/>
    </location>
</feature>
<evidence type="ECO:0000256" key="2">
    <source>
        <dbReference type="SAM" id="Phobius"/>
    </source>
</evidence>
<dbReference type="EMBL" id="BLPG01000001">
    <property type="protein sequence ID" value="GFJ89901.1"/>
    <property type="molecule type" value="Genomic_DNA"/>
</dbReference>
<evidence type="ECO:0000256" key="1">
    <source>
        <dbReference type="SAM" id="MobiDB-lite"/>
    </source>
</evidence>
<keyword evidence="2" id="KW-1133">Transmembrane helix</keyword>
<keyword evidence="2" id="KW-0472">Membrane</keyword>
<sequence>MAGLAGLALTVPTFAASTKKAENQKCCAVTVDVADQTVTAGGAPARLAASVSRSANGCTQVRRTVVVRLDGLDPDLVRIERVVAGALVALPATSTEDDTVQAVDPLADSKLICGVTTLSANYRVTFLDDAPTGSAEFAVAASKVNGKLLGSDVASSLVVEAAALPGAEAPAEPAEPAEPPAVEETAPPPVPSQEPTEEPSEEATAEAAAPPAAEETTTPPFVAPEPEPAPEQQALSSRVRSSDVAWLAGSTGLALAGLLVLGVLWQLRRRRALPAAEPEAAPAIRPGLAAELAELTTPPHPTQPTIEVNPDR</sequence>
<keyword evidence="4" id="KW-1185">Reference proteome</keyword>
<proteinExistence type="predicted"/>
<accession>A0A6V8L502</accession>
<feature type="compositionally biased region" description="Low complexity" evidence="1">
    <location>
        <begin position="167"/>
        <end position="185"/>
    </location>
</feature>
<comment type="caution">
    <text evidence="3">The sequence shown here is derived from an EMBL/GenBank/DDBJ whole genome shotgun (WGS) entry which is preliminary data.</text>
</comment>
<reference evidence="3 4" key="1">
    <citation type="submission" date="2020-03" db="EMBL/GenBank/DDBJ databases">
        <title>Whole genome shotgun sequence of Phytohabitans rumicis NBRC 108638.</title>
        <authorList>
            <person name="Komaki H."/>
            <person name="Tamura T."/>
        </authorList>
    </citation>
    <scope>NUCLEOTIDE SEQUENCE [LARGE SCALE GENOMIC DNA]</scope>
    <source>
        <strain evidence="3 4">NBRC 108638</strain>
    </source>
</reference>
<keyword evidence="2" id="KW-0812">Transmembrane</keyword>
<dbReference type="Proteomes" id="UP000482960">
    <property type="component" value="Unassembled WGS sequence"/>
</dbReference>
<protein>
    <submittedName>
        <fullName evidence="3">Uncharacterized protein</fullName>
    </submittedName>
</protein>
<reference evidence="3 4" key="2">
    <citation type="submission" date="2020-03" db="EMBL/GenBank/DDBJ databases">
        <authorList>
            <person name="Ichikawa N."/>
            <person name="Kimura A."/>
            <person name="Kitahashi Y."/>
            <person name="Uohara A."/>
        </authorList>
    </citation>
    <scope>NUCLEOTIDE SEQUENCE [LARGE SCALE GENOMIC DNA]</scope>
    <source>
        <strain evidence="3 4">NBRC 108638</strain>
    </source>
</reference>
<dbReference type="AlphaFoldDB" id="A0A6V8L502"/>
<feature type="transmembrane region" description="Helical" evidence="2">
    <location>
        <begin position="244"/>
        <end position="265"/>
    </location>
</feature>
<name>A0A6V8L502_9ACTN</name>